<comment type="caution">
    <text evidence="1">The sequence shown here is derived from an EMBL/GenBank/DDBJ whole genome shotgun (WGS) entry which is preliminary data.</text>
</comment>
<proteinExistence type="predicted"/>
<feature type="non-terminal residue" evidence="1">
    <location>
        <position position="1"/>
    </location>
</feature>
<organism evidence="1 2">
    <name type="scientific">Geodia barretti</name>
    <name type="common">Barrett's horny sponge</name>
    <dbReference type="NCBI Taxonomy" id="519541"/>
    <lineage>
        <taxon>Eukaryota</taxon>
        <taxon>Metazoa</taxon>
        <taxon>Porifera</taxon>
        <taxon>Demospongiae</taxon>
        <taxon>Heteroscleromorpha</taxon>
        <taxon>Tetractinellida</taxon>
        <taxon>Astrophorina</taxon>
        <taxon>Geodiidae</taxon>
        <taxon>Geodia</taxon>
    </lineage>
</organism>
<protein>
    <submittedName>
        <fullName evidence="1">Uncharacterized protein</fullName>
    </submittedName>
</protein>
<dbReference type="EMBL" id="CASHTH010003676">
    <property type="protein sequence ID" value="CAI8047756.1"/>
    <property type="molecule type" value="Genomic_DNA"/>
</dbReference>
<name>A0AA35XCW1_GEOBA</name>
<dbReference type="Proteomes" id="UP001174909">
    <property type="component" value="Unassembled WGS sequence"/>
</dbReference>
<accession>A0AA35XCW1</accession>
<evidence type="ECO:0000313" key="2">
    <source>
        <dbReference type="Proteomes" id="UP001174909"/>
    </source>
</evidence>
<dbReference type="AlphaFoldDB" id="A0AA35XCW1"/>
<sequence length="61" mass="7215">MLQLCRRESLVHQAFTMKNHHQKEIKGKPIELKKNGECRSLFHTNHVGIAFMEKLVFLLRV</sequence>
<gene>
    <name evidence="1" type="ORF">GBAR_LOCUS26421</name>
</gene>
<reference evidence="1" key="1">
    <citation type="submission" date="2023-03" db="EMBL/GenBank/DDBJ databases">
        <authorList>
            <person name="Steffen K."/>
            <person name="Cardenas P."/>
        </authorList>
    </citation>
    <scope>NUCLEOTIDE SEQUENCE</scope>
</reference>
<evidence type="ECO:0000313" key="1">
    <source>
        <dbReference type="EMBL" id="CAI8047756.1"/>
    </source>
</evidence>
<keyword evidence="2" id="KW-1185">Reference proteome</keyword>